<dbReference type="HOGENOM" id="CLU_046970_0_0_0"/>
<evidence type="ECO:0000313" key="2">
    <source>
        <dbReference type="Proteomes" id="UP000000447"/>
    </source>
</evidence>
<gene>
    <name evidence="1" type="ordered locus">trd_0299</name>
</gene>
<dbReference type="EMBL" id="CP001275">
    <property type="protein sequence ID" value="ACM04712.1"/>
    <property type="molecule type" value="Genomic_DNA"/>
</dbReference>
<evidence type="ECO:0000313" key="1">
    <source>
        <dbReference type="EMBL" id="ACM04712.1"/>
    </source>
</evidence>
<proteinExistence type="predicted"/>
<protein>
    <submittedName>
        <fullName evidence="1">Uncharacterized protein</fullName>
    </submittedName>
</protein>
<name>B9KXV8_THERP</name>
<dbReference type="KEGG" id="tro:trd_0299"/>
<sequence length="348" mass="38095">MSVHQMAEPTLEAVRHAREAIEYCYERGWTDGLPVVPPAEEFVAEFLAQTDRDPEEVVIEQEHLGRKCTVRLAAANAVMAGCKPDYFPVVLAALEALDRVPGSRGLLQSTTGQAVFVVVNGPIRHRLGFNARDNVFSPGDRPNATIGRAIRLVIMNALGIRPHEFDQSTHGQPGKFSLCIAENEEESPWEPLHVERGFAQDESTVTVGLVRGTIQVEQRDSQHPEVILETIADSMSYAGTYFPTPRGHAGIVVMGPEHAQLIAAAGWSKTRARQYLWEHFGRPAGVLRRLAKDALLDASLPDDAFVRFAHSPETILIVVAGARNAGISTVCPTFIGQQITIPIRTKSS</sequence>
<reference evidence="1 2" key="1">
    <citation type="journal article" date="2009" name="PLoS ONE">
        <title>Complete genome sequence of the aerobic CO-oxidizing thermophile Thermomicrobium roseum.</title>
        <authorList>
            <person name="Wu D."/>
            <person name="Raymond J."/>
            <person name="Wu M."/>
            <person name="Chatterji S."/>
            <person name="Ren Q."/>
            <person name="Graham J.E."/>
            <person name="Bryant D.A."/>
            <person name="Robb F."/>
            <person name="Colman A."/>
            <person name="Tallon L.J."/>
            <person name="Badger J.H."/>
            <person name="Madupu R."/>
            <person name="Ward N.L."/>
            <person name="Eisen J.A."/>
        </authorList>
    </citation>
    <scope>NUCLEOTIDE SEQUENCE [LARGE SCALE GENOMIC DNA]</scope>
    <source>
        <strain evidence="2">ATCC 27502 / DSM 5159 / P-2</strain>
    </source>
</reference>
<organism evidence="1 2">
    <name type="scientific">Thermomicrobium roseum (strain ATCC 27502 / DSM 5159 / P-2)</name>
    <dbReference type="NCBI Taxonomy" id="309801"/>
    <lineage>
        <taxon>Bacteria</taxon>
        <taxon>Pseudomonadati</taxon>
        <taxon>Thermomicrobiota</taxon>
        <taxon>Thermomicrobia</taxon>
        <taxon>Thermomicrobiales</taxon>
        <taxon>Thermomicrobiaceae</taxon>
        <taxon>Thermomicrobium</taxon>
    </lineage>
</organism>
<dbReference type="Proteomes" id="UP000000447">
    <property type="component" value="Chromosome"/>
</dbReference>
<dbReference type="eggNOG" id="COG0526">
    <property type="taxonomic scope" value="Bacteria"/>
</dbReference>
<keyword evidence="2" id="KW-1185">Reference proteome</keyword>
<dbReference type="AlphaFoldDB" id="B9KXV8"/>
<dbReference type="RefSeq" id="WP_012641708.1">
    <property type="nucleotide sequence ID" value="NC_011959.1"/>
</dbReference>
<accession>B9KXV8</accession>